<gene>
    <name evidence="2" type="ORF">KFE25_012733</name>
</gene>
<reference evidence="2" key="1">
    <citation type="submission" date="2021-05" db="EMBL/GenBank/DDBJ databases">
        <title>The genome of the haptophyte Pavlova lutheri (Diacronema luteri, Pavlovales) - a model for lipid biosynthesis in eukaryotic algae.</title>
        <authorList>
            <person name="Hulatt C.J."/>
            <person name="Posewitz M.C."/>
        </authorList>
    </citation>
    <scope>NUCLEOTIDE SEQUENCE</scope>
    <source>
        <strain evidence="2">NIVA-4/92</strain>
    </source>
</reference>
<proteinExistence type="predicted"/>
<feature type="domain" description="Endonuclease/exonuclease/phosphatase" evidence="1">
    <location>
        <begin position="30"/>
        <end position="256"/>
    </location>
</feature>
<evidence type="ECO:0000313" key="2">
    <source>
        <dbReference type="EMBL" id="KAG8458073.1"/>
    </source>
</evidence>
<dbReference type="OrthoDB" id="276515at2759"/>
<dbReference type="Gene3D" id="3.60.10.10">
    <property type="entry name" value="Endonuclease/exonuclease/phosphatase"/>
    <property type="match status" value="1"/>
</dbReference>
<protein>
    <recommendedName>
        <fullName evidence="1">Endonuclease/exonuclease/phosphatase domain-containing protein</fullName>
    </recommendedName>
</protein>
<dbReference type="InterPro" id="IPR036691">
    <property type="entry name" value="Endo/exonu/phosph_ase_sf"/>
</dbReference>
<accession>A0A8J5X302</accession>
<dbReference type="Pfam" id="PF03372">
    <property type="entry name" value="Exo_endo_phos"/>
    <property type="match status" value="1"/>
</dbReference>
<organism evidence="2 3">
    <name type="scientific">Diacronema lutheri</name>
    <name type="common">Unicellular marine alga</name>
    <name type="synonym">Monochrysis lutheri</name>
    <dbReference type="NCBI Taxonomy" id="2081491"/>
    <lineage>
        <taxon>Eukaryota</taxon>
        <taxon>Haptista</taxon>
        <taxon>Haptophyta</taxon>
        <taxon>Pavlovophyceae</taxon>
        <taxon>Pavlovales</taxon>
        <taxon>Pavlovaceae</taxon>
        <taxon>Diacronema</taxon>
    </lineage>
</organism>
<evidence type="ECO:0000313" key="3">
    <source>
        <dbReference type="Proteomes" id="UP000751190"/>
    </source>
</evidence>
<dbReference type="InterPro" id="IPR005135">
    <property type="entry name" value="Endo/exonuclease/phosphatase"/>
</dbReference>
<dbReference type="SUPFAM" id="SSF56219">
    <property type="entry name" value="DNase I-like"/>
    <property type="match status" value="1"/>
</dbReference>
<dbReference type="Proteomes" id="UP000751190">
    <property type="component" value="Unassembled WGS sequence"/>
</dbReference>
<dbReference type="EMBL" id="JAGTXO010000057">
    <property type="protein sequence ID" value="KAG8458073.1"/>
    <property type="molecule type" value="Genomic_DNA"/>
</dbReference>
<sequence>MDAQHGMSVGSFNVLHPPYAVKYADREGINARGQSNWVERLPAIAAVLLAHDLDVYLLQEVGPAEMDDLRAHLGASYAVVYARHPARGSQRADGSWTGGDGVALLLRAERVDNIEPAEPAHHCGWAWVPESPYMATAIAHVLHKPSGARVLLASVHLYDKKAHQPQRTLLAHLAARAEQLRPDAVVWGGDCNRLYGPFEVPGFACAPAVRATRPRSRKAIDWIFARSASAPLAPVRTEATEAFVRATLEPRMLSDHCAEAVVVAITRET</sequence>
<dbReference type="AlphaFoldDB" id="A0A8J5X302"/>
<dbReference type="GO" id="GO:0003824">
    <property type="term" value="F:catalytic activity"/>
    <property type="evidence" value="ECO:0007669"/>
    <property type="project" value="InterPro"/>
</dbReference>
<keyword evidence="3" id="KW-1185">Reference proteome</keyword>
<evidence type="ECO:0000259" key="1">
    <source>
        <dbReference type="Pfam" id="PF03372"/>
    </source>
</evidence>
<comment type="caution">
    <text evidence="2">The sequence shown here is derived from an EMBL/GenBank/DDBJ whole genome shotgun (WGS) entry which is preliminary data.</text>
</comment>
<name>A0A8J5X302_DIALT</name>